<dbReference type="Pfam" id="PF00642">
    <property type="entry name" value="zf-CCCH"/>
    <property type="match status" value="5"/>
</dbReference>
<dbReference type="EMBL" id="BKCP01008181">
    <property type="protein sequence ID" value="GER48230.1"/>
    <property type="molecule type" value="Genomic_DNA"/>
</dbReference>
<feature type="region of interest" description="Disordered" evidence="6">
    <location>
        <begin position="324"/>
        <end position="387"/>
    </location>
</feature>
<dbReference type="OrthoDB" id="411372at2759"/>
<feature type="domain" description="C3H1-type" evidence="7">
    <location>
        <begin position="227"/>
        <end position="255"/>
    </location>
</feature>
<evidence type="ECO:0000313" key="8">
    <source>
        <dbReference type="EMBL" id="GER48230.1"/>
    </source>
</evidence>
<feature type="compositionally biased region" description="Polar residues" evidence="6">
    <location>
        <begin position="375"/>
        <end position="387"/>
    </location>
</feature>
<dbReference type="Gene3D" id="4.10.1000.10">
    <property type="entry name" value="Zinc finger, CCCH-type"/>
    <property type="match status" value="2"/>
</dbReference>
<organism evidence="8 9">
    <name type="scientific">Striga asiatica</name>
    <name type="common">Asiatic witchweed</name>
    <name type="synonym">Buchnera asiatica</name>
    <dbReference type="NCBI Taxonomy" id="4170"/>
    <lineage>
        <taxon>Eukaryota</taxon>
        <taxon>Viridiplantae</taxon>
        <taxon>Streptophyta</taxon>
        <taxon>Embryophyta</taxon>
        <taxon>Tracheophyta</taxon>
        <taxon>Spermatophyta</taxon>
        <taxon>Magnoliopsida</taxon>
        <taxon>eudicotyledons</taxon>
        <taxon>Gunneridae</taxon>
        <taxon>Pentapetalae</taxon>
        <taxon>asterids</taxon>
        <taxon>lamiids</taxon>
        <taxon>Lamiales</taxon>
        <taxon>Orobanchaceae</taxon>
        <taxon>Buchnereae</taxon>
        <taxon>Striga</taxon>
    </lineage>
</organism>
<dbReference type="Gene3D" id="2.30.30.1190">
    <property type="match status" value="1"/>
</dbReference>
<keyword evidence="3 5" id="KW-0862">Zinc</keyword>
<proteinExistence type="predicted"/>
<dbReference type="Proteomes" id="UP000325081">
    <property type="component" value="Unassembled WGS sequence"/>
</dbReference>
<feature type="region of interest" description="Disordered" evidence="6">
    <location>
        <begin position="23"/>
        <end position="46"/>
    </location>
</feature>
<evidence type="ECO:0000313" key="9">
    <source>
        <dbReference type="Proteomes" id="UP000325081"/>
    </source>
</evidence>
<evidence type="ECO:0000256" key="1">
    <source>
        <dbReference type="ARBA" id="ARBA00022723"/>
    </source>
</evidence>
<evidence type="ECO:0000256" key="3">
    <source>
        <dbReference type="ARBA" id="ARBA00022833"/>
    </source>
</evidence>
<accession>A0A5A7QSN9</accession>
<dbReference type="GO" id="GO:0003677">
    <property type="term" value="F:DNA binding"/>
    <property type="evidence" value="ECO:0007669"/>
    <property type="project" value="UniProtKB-KW"/>
</dbReference>
<keyword evidence="2 5" id="KW-0863">Zinc-finger</keyword>
<keyword evidence="9" id="KW-1185">Reference proteome</keyword>
<feature type="domain" description="C3H1-type" evidence="7">
    <location>
        <begin position="89"/>
        <end position="117"/>
    </location>
</feature>
<feature type="domain" description="C3H1-type" evidence="7">
    <location>
        <begin position="271"/>
        <end position="299"/>
    </location>
</feature>
<dbReference type="InterPro" id="IPR036855">
    <property type="entry name" value="Znf_CCCH_sf"/>
</dbReference>
<evidence type="ECO:0000256" key="4">
    <source>
        <dbReference type="ARBA" id="ARBA00023125"/>
    </source>
</evidence>
<dbReference type="PANTHER" id="PTHR12506">
    <property type="entry name" value="PROTEIN PHOSPHATASE RELATED"/>
    <property type="match status" value="1"/>
</dbReference>
<feature type="zinc finger region" description="C3H1-type" evidence="5">
    <location>
        <begin position="45"/>
        <end position="73"/>
    </location>
</feature>
<dbReference type="SUPFAM" id="SSF90229">
    <property type="entry name" value="CCCH zinc finger"/>
    <property type="match status" value="5"/>
</dbReference>
<name>A0A5A7QSN9_STRAF</name>
<dbReference type="InterPro" id="IPR000571">
    <property type="entry name" value="Znf_CCCH"/>
</dbReference>
<evidence type="ECO:0000256" key="2">
    <source>
        <dbReference type="ARBA" id="ARBA00022771"/>
    </source>
</evidence>
<feature type="zinc finger region" description="C3H1-type" evidence="5">
    <location>
        <begin position="132"/>
        <end position="160"/>
    </location>
</feature>
<evidence type="ECO:0000256" key="5">
    <source>
        <dbReference type="PROSITE-ProRule" id="PRU00723"/>
    </source>
</evidence>
<dbReference type="PROSITE" id="PS50103">
    <property type="entry name" value="ZF_C3H1"/>
    <property type="match status" value="5"/>
</dbReference>
<dbReference type="SMART" id="SM00356">
    <property type="entry name" value="ZnF_C3H1"/>
    <property type="match status" value="5"/>
</dbReference>
<keyword evidence="1 5" id="KW-0479">Metal-binding</keyword>
<reference evidence="9" key="1">
    <citation type="journal article" date="2019" name="Curr. Biol.">
        <title>Genome Sequence of Striga asiatica Provides Insight into the Evolution of Plant Parasitism.</title>
        <authorList>
            <person name="Yoshida S."/>
            <person name="Kim S."/>
            <person name="Wafula E.K."/>
            <person name="Tanskanen J."/>
            <person name="Kim Y.M."/>
            <person name="Honaas L."/>
            <person name="Yang Z."/>
            <person name="Spallek T."/>
            <person name="Conn C.E."/>
            <person name="Ichihashi Y."/>
            <person name="Cheong K."/>
            <person name="Cui S."/>
            <person name="Der J.P."/>
            <person name="Gundlach H."/>
            <person name="Jiao Y."/>
            <person name="Hori C."/>
            <person name="Ishida J.K."/>
            <person name="Kasahara H."/>
            <person name="Kiba T."/>
            <person name="Kim M.S."/>
            <person name="Koo N."/>
            <person name="Laohavisit A."/>
            <person name="Lee Y.H."/>
            <person name="Lumba S."/>
            <person name="McCourt P."/>
            <person name="Mortimer J.C."/>
            <person name="Mutuku J.M."/>
            <person name="Nomura T."/>
            <person name="Sasaki-Sekimoto Y."/>
            <person name="Seto Y."/>
            <person name="Wang Y."/>
            <person name="Wakatake T."/>
            <person name="Sakakibara H."/>
            <person name="Demura T."/>
            <person name="Yamaguchi S."/>
            <person name="Yoneyama K."/>
            <person name="Manabe R.I."/>
            <person name="Nelson D.C."/>
            <person name="Schulman A.H."/>
            <person name="Timko M.P."/>
            <person name="dePamphilis C.W."/>
            <person name="Choi D."/>
            <person name="Shirasu K."/>
        </authorList>
    </citation>
    <scope>NUCLEOTIDE SEQUENCE [LARGE SCALE GENOMIC DNA]</scope>
    <source>
        <strain evidence="9">cv. UVA1</strain>
    </source>
</reference>
<evidence type="ECO:0000259" key="7">
    <source>
        <dbReference type="PROSITE" id="PS50103"/>
    </source>
</evidence>
<keyword evidence="4" id="KW-0238">DNA-binding</keyword>
<dbReference type="AlphaFoldDB" id="A0A5A7QSN9"/>
<evidence type="ECO:0000256" key="6">
    <source>
        <dbReference type="SAM" id="MobiDB-lite"/>
    </source>
</evidence>
<gene>
    <name evidence="8" type="ORF">STAS_25377</name>
</gene>
<comment type="caution">
    <text evidence="8">The sequence shown here is derived from an EMBL/GenBank/DDBJ whole genome shotgun (WGS) entry which is preliminary data.</text>
</comment>
<feature type="zinc finger region" description="C3H1-type" evidence="5">
    <location>
        <begin position="271"/>
        <end position="299"/>
    </location>
</feature>
<dbReference type="InterPro" id="IPR050974">
    <property type="entry name" value="Plant_ZF_CCCH"/>
</dbReference>
<sequence>MPGNQKLRKNCSPTDSLEETMRRLKIEDTGGNGRVDDDPETYPDRPGEPNCIYFLRTGSCGFGSNCRFNHPSTGGQVYDGKNTSELPERAGQPDCGYYLKTGTCKYGSACKYHHPKDKPSDIVMNALGLPMRQGEKSCPYYMRTGSCKYGSACKFHHPQPLEGPGGSSSSVGELSLPKATYIAGSLQLPPSYMPLYVSSPQGWNTYMGSVSPLPVNGQIPASYLPERPDQPECRYFMNYGSCKYGSDCKYHHPRDKVLASGTIGPLGLPLRPGQTVCSFYSFYGLCKYGPTCKFDHPLEGYPNAYNAQYGLSGHTLSPVYSNPGPYRRMSMSDPKSSKSGDWVKKGPTASNNDDKKNDDANTKDSHEEKEKDSQEPSSEVVIQNGLE</sequence>
<dbReference type="GO" id="GO:0003729">
    <property type="term" value="F:mRNA binding"/>
    <property type="evidence" value="ECO:0007669"/>
    <property type="project" value="UniProtKB-ARBA"/>
</dbReference>
<feature type="domain" description="C3H1-type" evidence="7">
    <location>
        <begin position="45"/>
        <end position="73"/>
    </location>
</feature>
<feature type="compositionally biased region" description="Basic and acidic residues" evidence="6">
    <location>
        <begin position="335"/>
        <end position="344"/>
    </location>
</feature>
<protein>
    <submittedName>
        <fullName evidence="8">Zinc finger protein</fullName>
    </submittedName>
</protein>
<feature type="zinc finger region" description="C3H1-type" evidence="5">
    <location>
        <begin position="89"/>
        <end position="117"/>
    </location>
</feature>
<dbReference type="PANTHER" id="PTHR12506:SF50">
    <property type="entry name" value="ZINC FINGER CCCH DOMAIN-CONTAINING PROTEIN 26"/>
    <property type="match status" value="1"/>
</dbReference>
<feature type="compositionally biased region" description="Basic and acidic residues" evidence="6">
    <location>
        <begin position="352"/>
        <end position="374"/>
    </location>
</feature>
<feature type="domain" description="C3H1-type" evidence="7">
    <location>
        <begin position="132"/>
        <end position="160"/>
    </location>
</feature>
<feature type="zinc finger region" description="C3H1-type" evidence="5">
    <location>
        <begin position="227"/>
        <end position="255"/>
    </location>
</feature>
<dbReference type="GO" id="GO:0008270">
    <property type="term" value="F:zinc ion binding"/>
    <property type="evidence" value="ECO:0007669"/>
    <property type="project" value="UniProtKB-KW"/>
</dbReference>